<dbReference type="InterPro" id="IPR004360">
    <property type="entry name" value="Glyas_Fos-R_dOase_dom"/>
</dbReference>
<dbReference type="Gene3D" id="3.10.180.10">
    <property type="entry name" value="2,3-Dihydroxybiphenyl 1,2-Dioxygenase, domain 1"/>
    <property type="match status" value="1"/>
</dbReference>
<dbReference type="PROSITE" id="PS51819">
    <property type="entry name" value="VOC"/>
    <property type="match status" value="1"/>
</dbReference>
<evidence type="ECO:0000313" key="2">
    <source>
        <dbReference type="EMBL" id="MBR0596283.1"/>
    </source>
</evidence>
<reference evidence="2" key="1">
    <citation type="submission" date="2021-04" db="EMBL/GenBank/DDBJ databases">
        <title>Sinoanaerobacter chloroacetimidivorans sp. nov., an obligate anaerobic bacterium isolated from anaerobic sludge.</title>
        <authorList>
            <person name="Bao Y."/>
        </authorList>
    </citation>
    <scope>NUCLEOTIDE SEQUENCE</scope>
    <source>
        <strain evidence="2">BAD-6</strain>
    </source>
</reference>
<keyword evidence="3" id="KW-1185">Reference proteome</keyword>
<dbReference type="PANTHER" id="PTHR36113">
    <property type="entry name" value="LYASE, PUTATIVE-RELATED-RELATED"/>
    <property type="match status" value="1"/>
</dbReference>
<dbReference type="AlphaFoldDB" id="A0A8J7VZ41"/>
<evidence type="ECO:0000313" key="3">
    <source>
        <dbReference type="Proteomes" id="UP000675664"/>
    </source>
</evidence>
<dbReference type="EMBL" id="JAGSND010000001">
    <property type="protein sequence ID" value="MBR0596283.1"/>
    <property type="molecule type" value="Genomic_DNA"/>
</dbReference>
<accession>A0A8J7VZ41</accession>
<dbReference type="Proteomes" id="UP000675664">
    <property type="component" value="Unassembled WGS sequence"/>
</dbReference>
<evidence type="ECO:0000259" key="1">
    <source>
        <dbReference type="PROSITE" id="PS51819"/>
    </source>
</evidence>
<dbReference type="InterPro" id="IPR037523">
    <property type="entry name" value="VOC_core"/>
</dbReference>
<dbReference type="InterPro" id="IPR051332">
    <property type="entry name" value="Fosfomycin_Res_Enzymes"/>
</dbReference>
<protein>
    <submittedName>
        <fullName evidence="2">VOC family protein</fullName>
    </submittedName>
</protein>
<dbReference type="SUPFAM" id="SSF54593">
    <property type="entry name" value="Glyoxalase/Bleomycin resistance protein/Dihydroxybiphenyl dioxygenase"/>
    <property type="match status" value="1"/>
</dbReference>
<sequence length="127" mass="14613">MFLDHVAIYTYDIEKLKDFYTKYFSGKENRKYYNEKTGLQTYFITFEGGARLEIMSKPNLALTDQSFPAIGMAHISFRTGSREKVDRLTKALIEDGYFLKSGPRETGDGYYESCVLDPDSNEVEIMA</sequence>
<organism evidence="2 3">
    <name type="scientific">Sinanaerobacter chloroacetimidivorans</name>
    <dbReference type="NCBI Taxonomy" id="2818044"/>
    <lineage>
        <taxon>Bacteria</taxon>
        <taxon>Bacillati</taxon>
        <taxon>Bacillota</taxon>
        <taxon>Clostridia</taxon>
        <taxon>Peptostreptococcales</taxon>
        <taxon>Anaerovoracaceae</taxon>
        <taxon>Sinanaerobacter</taxon>
    </lineage>
</organism>
<dbReference type="InterPro" id="IPR029068">
    <property type="entry name" value="Glyas_Bleomycin-R_OHBP_Dase"/>
</dbReference>
<feature type="domain" description="VOC" evidence="1">
    <location>
        <begin position="2"/>
        <end position="127"/>
    </location>
</feature>
<name>A0A8J7VZ41_9FIRM</name>
<reference evidence="2" key="2">
    <citation type="submission" date="2021-04" db="EMBL/GenBank/DDBJ databases">
        <authorList>
            <person name="Liu J."/>
        </authorList>
    </citation>
    <scope>NUCLEOTIDE SEQUENCE</scope>
    <source>
        <strain evidence="2">BAD-6</strain>
    </source>
</reference>
<dbReference type="PANTHER" id="PTHR36113:SF1">
    <property type="entry name" value="GLYOXALASE_BLEOMYCIN RESISTANCE PROTEIN_DIOXYGENASE"/>
    <property type="match status" value="1"/>
</dbReference>
<comment type="caution">
    <text evidence="2">The sequence shown here is derived from an EMBL/GenBank/DDBJ whole genome shotgun (WGS) entry which is preliminary data.</text>
</comment>
<dbReference type="Pfam" id="PF00903">
    <property type="entry name" value="Glyoxalase"/>
    <property type="match status" value="1"/>
</dbReference>
<proteinExistence type="predicted"/>
<gene>
    <name evidence="2" type="ORF">KCX82_00180</name>
</gene>